<dbReference type="PRINTS" id="PR00038">
    <property type="entry name" value="HTHLUXR"/>
</dbReference>
<dbReference type="InterPro" id="IPR000792">
    <property type="entry name" value="Tscrpt_reg_LuxR_C"/>
</dbReference>
<proteinExistence type="predicted"/>
<dbReference type="Pfam" id="PF00196">
    <property type="entry name" value="GerE"/>
    <property type="match status" value="1"/>
</dbReference>
<dbReference type="Gene3D" id="1.10.10.10">
    <property type="entry name" value="Winged helix-like DNA-binding domain superfamily/Winged helix DNA-binding domain"/>
    <property type="match status" value="1"/>
</dbReference>
<evidence type="ECO:0000259" key="2">
    <source>
        <dbReference type="PROSITE" id="PS50043"/>
    </source>
</evidence>
<comment type="caution">
    <text evidence="3">The sequence shown here is derived from an EMBL/GenBank/DDBJ whole genome shotgun (WGS) entry which is preliminary data.</text>
</comment>
<dbReference type="OrthoDB" id="5397235at2"/>
<dbReference type="CDD" id="cd06170">
    <property type="entry name" value="LuxR_C_like"/>
    <property type="match status" value="1"/>
</dbReference>
<feature type="domain" description="HTH luxR-type" evidence="2">
    <location>
        <begin position="60"/>
        <end position="125"/>
    </location>
</feature>
<dbReference type="GO" id="GO:0003677">
    <property type="term" value="F:DNA binding"/>
    <property type="evidence" value="ECO:0007669"/>
    <property type="project" value="UniProtKB-KW"/>
</dbReference>
<accession>A6G654</accession>
<dbReference type="InterPro" id="IPR039420">
    <property type="entry name" value="WalR-like"/>
</dbReference>
<dbReference type="STRING" id="391625.PPSIR1_29433"/>
<dbReference type="RefSeq" id="WP_006972203.1">
    <property type="nucleotide sequence ID" value="NZ_ABCS01000028.1"/>
</dbReference>
<organism evidence="3 4">
    <name type="scientific">Plesiocystis pacifica SIR-1</name>
    <dbReference type="NCBI Taxonomy" id="391625"/>
    <lineage>
        <taxon>Bacteria</taxon>
        <taxon>Pseudomonadati</taxon>
        <taxon>Myxococcota</taxon>
        <taxon>Polyangia</taxon>
        <taxon>Nannocystales</taxon>
        <taxon>Nannocystaceae</taxon>
        <taxon>Plesiocystis</taxon>
    </lineage>
</organism>
<dbReference type="Proteomes" id="UP000005801">
    <property type="component" value="Unassembled WGS sequence"/>
</dbReference>
<protein>
    <submittedName>
        <fullName evidence="3">Putative transcriptional regulator</fullName>
    </submittedName>
</protein>
<dbReference type="GO" id="GO:0006355">
    <property type="term" value="P:regulation of DNA-templated transcription"/>
    <property type="evidence" value="ECO:0007669"/>
    <property type="project" value="InterPro"/>
</dbReference>
<dbReference type="EMBL" id="ABCS01000028">
    <property type="protein sequence ID" value="EDM78656.1"/>
    <property type="molecule type" value="Genomic_DNA"/>
</dbReference>
<keyword evidence="1" id="KW-0238">DNA-binding</keyword>
<gene>
    <name evidence="3" type="ORF">PPSIR1_29433</name>
</gene>
<evidence type="ECO:0000313" key="4">
    <source>
        <dbReference type="Proteomes" id="UP000005801"/>
    </source>
</evidence>
<dbReference type="SMART" id="SM00421">
    <property type="entry name" value="HTH_LUXR"/>
    <property type="match status" value="1"/>
</dbReference>
<sequence>MTDNGSSNDEEGGTRREVRIWVESDADAAKIRVVLEAIGFAVLRDVGDGEATLIRWAVENLHNRYRLTAREQDIVEGILAGQRNAQMAKTLGISQATVKWHLHNIFTKTEVQDRESLLRLILQLGRVRDPDGSGDA</sequence>
<dbReference type="InterPro" id="IPR036388">
    <property type="entry name" value="WH-like_DNA-bd_sf"/>
</dbReference>
<dbReference type="PROSITE" id="PS50043">
    <property type="entry name" value="HTH_LUXR_2"/>
    <property type="match status" value="1"/>
</dbReference>
<dbReference type="SUPFAM" id="SSF46894">
    <property type="entry name" value="C-terminal effector domain of the bipartite response regulators"/>
    <property type="match status" value="1"/>
</dbReference>
<keyword evidence="4" id="KW-1185">Reference proteome</keyword>
<name>A6G654_9BACT</name>
<evidence type="ECO:0000313" key="3">
    <source>
        <dbReference type="EMBL" id="EDM78656.1"/>
    </source>
</evidence>
<dbReference type="AlphaFoldDB" id="A6G654"/>
<dbReference type="PANTHER" id="PTHR43214">
    <property type="entry name" value="TWO-COMPONENT RESPONSE REGULATOR"/>
    <property type="match status" value="1"/>
</dbReference>
<reference evidence="3 4" key="1">
    <citation type="submission" date="2007-06" db="EMBL/GenBank/DDBJ databases">
        <authorList>
            <person name="Shimkets L."/>
            <person name="Ferriera S."/>
            <person name="Johnson J."/>
            <person name="Kravitz S."/>
            <person name="Beeson K."/>
            <person name="Sutton G."/>
            <person name="Rogers Y.-H."/>
            <person name="Friedman R."/>
            <person name="Frazier M."/>
            <person name="Venter J.C."/>
        </authorList>
    </citation>
    <scope>NUCLEOTIDE SEQUENCE [LARGE SCALE GENOMIC DNA]</scope>
    <source>
        <strain evidence="3 4">SIR-1</strain>
    </source>
</reference>
<dbReference type="InterPro" id="IPR016032">
    <property type="entry name" value="Sig_transdc_resp-reg_C-effctor"/>
</dbReference>
<evidence type="ECO:0000256" key="1">
    <source>
        <dbReference type="ARBA" id="ARBA00023125"/>
    </source>
</evidence>